<name>A0A3N4IUV0_9PEZI</name>
<sequence length="175" mass="19466">MTAILYGYGLLLQTSANKFAYGRSREFCVLDGSGNKASLIIFIYRGLCLYRIDCLRRSKVQVNDGVADDKAEGSVSNPLAMALLAVLRNSQCAKYSTHFVCVFHAPITSREVVISHPLLKLKEKCVAKLYQAQDMTRQCGEETKTSYPSRLYRISPTFSAVIGKTITLISSNMTY</sequence>
<accession>A0A3N4IUV0</accession>
<dbReference type="AlphaFoldDB" id="A0A3N4IUV0"/>
<dbReference type="EMBL" id="ML120567">
    <property type="protein sequence ID" value="RPA89586.1"/>
    <property type="molecule type" value="Genomic_DNA"/>
</dbReference>
<proteinExistence type="predicted"/>
<evidence type="ECO:0000313" key="1">
    <source>
        <dbReference type="EMBL" id="RPA89586.1"/>
    </source>
</evidence>
<gene>
    <name evidence="1" type="ORF">L873DRAFT_622660</name>
</gene>
<keyword evidence="2" id="KW-1185">Reference proteome</keyword>
<reference evidence="1 2" key="1">
    <citation type="journal article" date="2018" name="Nat. Ecol. Evol.">
        <title>Pezizomycetes genomes reveal the molecular basis of ectomycorrhizal truffle lifestyle.</title>
        <authorList>
            <person name="Murat C."/>
            <person name="Payen T."/>
            <person name="Noel B."/>
            <person name="Kuo A."/>
            <person name="Morin E."/>
            <person name="Chen J."/>
            <person name="Kohler A."/>
            <person name="Krizsan K."/>
            <person name="Balestrini R."/>
            <person name="Da Silva C."/>
            <person name="Montanini B."/>
            <person name="Hainaut M."/>
            <person name="Levati E."/>
            <person name="Barry K.W."/>
            <person name="Belfiori B."/>
            <person name="Cichocki N."/>
            <person name="Clum A."/>
            <person name="Dockter R.B."/>
            <person name="Fauchery L."/>
            <person name="Guy J."/>
            <person name="Iotti M."/>
            <person name="Le Tacon F."/>
            <person name="Lindquist E.A."/>
            <person name="Lipzen A."/>
            <person name="Malagnac F."/>
            <person name="Mello A."/>
            <person name="Molinier V."/>
            <person name="Miyauchi S."/>
            <person name="Poulain J."/>
            <person name="Riccioni C."/>
            <person name="Rubini A."/>
            <person name="Sitrit Y."/>
            <person name="Splivallo R."/>
            <person name="Traeger S."/>
            <person name="Wang M."/>
            <person name="Zifcakova L."/>
            <person name="Wipf D."/>
            <person name="Zambonelli A."/>
            <person name="Paolocci F."/>
            <person name="Nowrousian M."/>
            <person name="Ottonello S."/>
            <person name="Baldrian P."/>
            <person name="Spatafora J.W."/>
            <person name="Henrissat B."/>
            <person name="Nagy L.G."/>
            <person name="Aury J.M."/>
            <person name="Wincker P."/>
            <person name="Grigoriev I.V."/>
            <person name="Bonfante P."/>
            <person name="Martin F.M."/>
        </authorList>
    </citation>
    <scope>NUCLEOTIDE SEQUENCE [LARGE SCALE GENOMIC DNA]</scope>
    <source>
        <strain evidence="1 2">120613-1</strain>
    </source>
</reference>
<organism evidence="1 2">
    <name type="scientific">Choiromyces venosus 120613-1</name>
    <dbReference type="NCBI Taxonomy" id="1336337"/>
    <lineage>
        <taxon>Eukaryota</taxon>
        <taxon>Fungi</taxon>
        <taxon>Dikarya</taxon>
        <taxon>Ascomycota</taxon>
        <taxon>Pezizomycotina</taxon>
        <taxon>Pezizomycetes</taxon>
        <taxon>Pezizales</taxon>
        <taxon>Tuberaceae</taxon>
        <taxon>Choiromyces</taxon>
    </lineage>
</organism>
<protein>
    <submittedName>
        <fullName evidence="1">Uncharacterized protein</fullName>
    </submittedName>
</protein>
<evidence type="ECO:0000313" key="2">
    <source>
        <dbReference type="Proteomes" id="UP000276215"/>
    </source>
</evidence>
<dbReference type="Proteomes" id="UP000276215">
    <property type="component" value="Unassembled WGS sequence"/>
</dbReference>